<dbReference type="AlphaFoldDB" id="A0A4Y2MJN8"/>
<protein>
    <submittedName>
        <fullName evidence="1">Uncharacterized protein</fullName>
    </submittedName>
</protein>
<gene>
    <name evidence="1" type="ORF">AVEN_189026_1</name>
</gene>
<organism evidence="1 2">
    <name type="scientific">Araneus ventricosus</name>
    <name type="common">Orbweaver spider</name>
    <name type="synonym">Epeira ventricosa</name>
    <dbReference type="NCBI Taxonomy" id="182803"/>
    <lineage>
        <taxon>Eukaryota</taxon>
        <taxon>Metazoa</taxon>
        <taxon>Ecdysozoa</taxon>
        <taxon>Arthropoda</taxon>
        <taxon>Chelicerata</taxon>
        <taxon>Arachnida</taxon>
        <taxon>Araneae</taxon>
        <taxon>Araneomorphae</taxon>
        <taxon>Entelegynae</taxon>
        <taxon>Araneoidea</taxon>
        <taxon>Araneidae</taxon>
        <taxon>Araneus</taxon>
    </lineage>
</organism>
<sequence length="111" mass="12821">MSNRFTCSCHWGSPTCYTATDFPLEKRIPEQTDGAQLHCVNQAIKDKSLDRHKFGQILTYLLELTASLTTVHSMALLLYTVSCPQSDILCIKSSPYDFQLFQCLDYRFRRF</sequence>
<dbReference type="Proteomes" id="UP000499080">
    <property type="component" value="Unassembled WGS sequence"/>
</dbReference>
<evidence type="ECO:0000313" key="1">
    <source>
        <dbReference type="EMBL" id="GBN26580.1"/>
    </source>
</evidence>
<accession>A0A4Y2MJN8</accession>
<comment type="caution">
    <text evidence="1">The sequence shown here is derived from an EMBL/GenBank/DDBJ whole genome shotgun (WGS) entry which is preliminary data.</text>
</comment>
<name>A0A4Y2MJN8_ARAVE</name>
<reference evidence="1 2" key="1">
    <citation type="journal article" date="2019" name="Sci. Rep.">
        <title>Orb-weaving spider Araneus ventricosus genome elucidates the spidroin gene catalogue.</title>
        <authorList>
            <person name="Kono N."/>
            <person name="Nakamura H."/>
            <person name="Ohtoshi R."/>
            <person name="Moran D.A.P."/>
            <person name="Shinohara A."/>
            <person name="Yoshida Y."/>
            <person name="Fujiwara M."/>
            <person name="Mori M."/>
            <person name="Tomita M."/>
            <person name="Arakawa K."/>
        </authorList>
    </citation>
    <scope>NUCLEOTIDE SEQUENCE [LARGE SCALE GENOMIC DNA]</scope>
</reference>
<proteinExistence type="predicted"/>
<keyword evidence="2" id="KW-1185">Reference proteome</keyword>
<evidence type="ECO:0000313" key="2">
    <source>
        <dbReference type="Proteomes" id="UP000499080"/>
    </source>
</evidence>
<dbReference type="EMBL" id="BGPR01007403">
    <property type="protein sequence ID" value="GBN26580.1"/>
    <property type="molecule type" value="Genomic_DNA"/>
</dbReference>